<reference evidence="17" key="1">
    <citation type="submission" date="2018-05" db="EMBL/GenBank/DDBJ databases">
        <authorList>
            <person name="Lanie J.A."/>
            <person name="Ng W.-L."/>
            <person name="Kazmierczak K.M."/>
            <person name="Andrzejewski T.M."/>
            <person name="Davidsen T.M."/>
            <person name="Wayne K.J."/>
            <person name="Tettelin H."/>
            <person name="Glass J.I."/>
            <person name="Rusch D."/>
            <person name="Podicherti R."/>
            <person name="Tsui H.-C.T."/>
            <person name="Winkler M.E."/>
        </authorList>
    </citation>
    <scope>NUCLEOTIDE SEQUENCE</scope>
</reference>
<keyword evidence="7" id="KW-0460">Magnesium</keyword>
<dbReference type="EC" id="3.6.1.66" evidence="11"/>
<evidence type="ECO:0000256" key="13">
    <source>
        <dbReference type="ARBA" id="ARBA00075987"/>
    </source>
</evidence>
<accession>A0A381X4Y1</accession>
<dbReference type="HAMAP" id="MF_01405">
    <property type="entry name" value="Non_canon_purine_NTPase"/>
    <property type="match status" value="1"/>
</dbReference>
<gene>
    <name evidence="17" type="ORF">METZ01_LOCUS112395</name>
</gene>
<comment type="similarity">
    <text evidence="2">Belongs to the HAM1 NTPase family.</text>
</comment>
<dbReference type="InterPro" id="IPR020922">
    <property type="entry name" value="dITP/XTP_pyrophosphatase"/>
</dbReference>
<keyword evidence="8" id="KW-0546">Nucleotide metabolism</keyword>
<dbReference type="InterPro" id="IPR002637">
    <property type="entry name" value="RdgB/HAM1"/>
</dbReference>
<dbReference type="SUPFAM" id="SSF52972">
    <property type="entry name" value="ITPase-like"/>
    <property type="match status" value="1"/>
</dbReference>
<dbReference type="Gene3D" id="3.90.950.10">
    <property type="match status" value="1"/>
</dbReference>
<dbReference type="InterPro" id="IPR029001">
    <property type="entry name" value="ITPase-like_fam"/>
</dbReference>
<evidence type="ECO:0000256" key="7">
    <source>
        <dbReference type="ARBA" id="ARBA00022842"/>
    </source>
</evidence>
<dbReference type="CDD" id="cd00515">
    <property type="entry name" value="HAM1"/>
    <property type="match status" value="1"/>
</dbReference>
<comment type="cofactor">
    <cofactor evidence="1">
        <name>Mg(2+)</name>
        <dbReference type="ChEBI" id="CHEBI:18420"/>
    </cofactor>
</comment>
<dbReference type="PANTHER" id="PTHR11067:SF9">
    <property type="entry name" value="INOSINE TRIPHOSPHATE PYROPHOSPHATASE"/>
    <property type="match status" value="1"/>
</dbReference>
<dbReference type="EMBL" id="UINC01013851">
    <property type="protein sequence ID" value="SVA59541.1"/>
    <property type="molecule type" value="Genomic_DNA"/>
</dbReference>
<dbReference type="NCBIfam" id="TIGR00042">
    <property type="entry name" value="RdgB/HAM1 family non-canonical purine NTP pyrophosphatase"/>
    <property type="match status" value="1"/>
</dbReference>
<evidence type="ECO:0000256" key="1">
    <source>
        <dbReference type="ARBA" id="ARBA00001946"/>
    </source>
</evidence>
<dbReference type="GO" id="GO:0000166">
    <property type="term" value="F:nucleotide binding"/>
    <property type="evidence" value="ECO:0007669"/>
    <property type="project" value="UniProtKB-KW"/>
</dbReference>
<evidence type="ECO:0000256" key="5">
    <source>
        <dbReference type="ARBA" id="ARBA00022741"/>
    </source>
</evidence>
<evidence type="ECO:0000256" key="11">
    <source>
        <dbReference type="ARBA" id="ARBA00066468"/>
    </source>
</evidence>
<organism evidence="17">
    <name type="scientific">marine metagenome</name>
    <dbReference type="NCBI Taxonomy" id="408172"/>
    <lineage>
        <taxon>unclassified sequences</taxon>
        <taxon>metagenomes</taxon>
        <taxon>ecological metagenomes</taxon>
    </lineage>
</organism>
<protein>
    <recommendedName>
        <fullName evidence="12">dITP/XTP pyrophosphatase</fullName>
        <ecNumber evidence="11">3.6.1.66</ecNumber>
    </recommendedName>
    <alternativeName>
        <fullName evidence="13">Non-canonical purine NTP pyrophosphatase</fullName>
    </alternativeName>
    <alternativeName>
        <fullName evidence="14">Non-standard purine NTP pyrophosphatase</fullName>
    </alternativeName>
    <alternativeName>
        <fullName evidence="16">Nucleoside-triphosphate diphosphatase</fullName>
    </alternativeName>
    <alternativeName>
        <fullName evidence="15">Nucleoside-triphosphate pyrophosphatase</fullName>
    </alternativeName>
</protein>
<sequence length="206" mass="22908">MKIVLATHNRDKCAEMSAILSSFPIELLSLDDFPEIGEIIEDGTTLEENALIKANTVYTKTGLYSWADDTGLEVDALGGKPGVYSARYAGENCTYLDNVNKLLKDMLDSPENMRTAQFRTAIALVGENMELVTMGVVKGLITNKPKGVGGFGYDPVFYVPNRNKTYSEMKMTEKNQISHRAKAIQNMTNLLQSHFPETFHQMEDIA</sequence>
<evidence type="ECO:0000256" key="12">
    <source>
        <dbReference type="ARBA" id="ARBA00071289"/>
    </source>
</evidence>
<evidence type="ECO:0000256" key="9">
    <source>
        <dbReference type="ARBA" id="ARBA00051875"/>
    </source>
</evidence>
<comment type="catalytic activity">
    <reaction evidence="9">
        <text>dITP + H2O = dIMP + diphosphate + H(+)</text>
        <dbReference type="Rhea" id="RHEA:28342"/>
        <dbReference type="ChEBI" id="CHEBI:15377"/>
        <dbReference type="ChEBI" id="CHEBI:15378"/>
        <dbReference type="ChEBI" id="CHEBI:33019"/>
        <dbReference type="ChEBI" id="CHEBI:61194"/>
        <dbReference type="ChEBI" id="CHEBI:61382"/>
        <dbReference type="EC" id="3.6.1.66"/>
    </reaction>
</comment>
<dbReference type="GO" id="GO:0009117">
    <property type="term" value="P:nucleotide metabolic process"/>
    <property type="evidence" value="ECO:0007669"/>
    <property type="project" value="UniProtKB-KW"/>
</dbReference>
<dbReference type="GO" id="GO:0017111">
    <property type="term" value="F:ribonucleoside triphosphate phosphatase activity"/>
    <property type="evidence" value="ECO:0007669"/>
    <property type="project" value="InterPro"/>
</dbReference>
<dbReference type="FunFam" id="3.90.950.10:FF:000001">
    <property type="entry name" value="dITP/XTP pyrophosphatase"/>
    <property type="match status" value="1"/>
</dbReference>
<dbReference type="GO" id="GO:0036220">
    <property type="term" value="F:ITP diphosphatase activity"/>
    <property type="evidence" value="ECO:0007669"/>
    <property type="project" value="UniProtKB-EC"/>
</dbReference>
<evidence type="ECO:0000256" key="8">
    <source>
        <dbReference type="ARBA" id="ARBA00023080"/>
    </source>
</evidence>
<dbReference type="GO" id="GO:0009146">
    <property type="term" value="P:purine nucleoside triphosphate catabolic process"/>
    <property type="evidence" value="ECO:0007669"/>
    <property type="project" value="UniProtKB-ARBA"/>
</dbReference>
<keyword evidence="6" id="KW-0378">Hydrolase</keyword>
<evidence type="ECO:0000256" key="2">
    <source>
        <dbReference type="ARBA" id="ARBA00008023"/>
    </source>
</evidence>
<dbReference type="AlphaFoldDB" id="A0A381X4Y1"/>
<evidence type="ECO:0000256" key="15">
    <source>
        <dbReference type="ARBA" id="ARBA00083186"/>
    </source>
</evidence>
<dbReference type="GO" id="GO:0035870">
    <property type="term" value="F:dITP diphosphatase activity"/>
    <property type="evidence" value="ECO:0007669"/>
    <property type="project" value="UniProtKB-ARBA"/>
</dbReference>
<evidence type="ECO:0000256" key="3">
    <source>
        <dbReference type="ARBA" id="ARBA00011738"/>
    </source>
</evidence>
<proteinExistence type="inferred from homology"/>
<dbReference type="GO" id="GO:0005829">
    <property type="term" value="C:cytosol"/>
    <property type="evidence" value="ECO:0007669"/>
    <property type="project" value="TreeGrafter"/>
</dbReference>
<evidence type="ECO:0000256" key="16">
    <source>
        <dbReference type="ARBA" id="ARBA00083635"/>
    </source>
</evidence>
<name>A0A381X4Y1_9ZZZZ</name>
<dbReference type="GO" id="GO:0046872">
    <property type="term" value="F:metal ion binding"/>
    <property type="evidence" value="ECO:0007669"/>
    <property type="project" value="UniProtKB-KW"/>
</dbReference>
<comment type="subunit">
    <text evidence="3">Homodimer.</text>
</comment>
<keyword evidence="4" id="KW-0479">Metal-binding</keyword>
<evidence type="ECO:0000256" key="4">
    <source>
        <dbReference type="ARBA" id="ARBA00022723"/>
    </source>
</evidence>
<evidence type="ECO:0000313" key="17">
    <source>
        <dbReference type="EMBL" id="SVA59541.1"/>
    </source>
</evidence>
<evidence type="ECO:0000256" key="10">
    <source>
        <dbReference type="ARBA" id="ARBA00052017"/>
    </source>
</evidence>
<dbReference type="GO" id="GO:0036222">
    <property type="term" value="F:XTP diphosphatase activity"/>
    <property type="evidence" value="ECO:0007669"/>
    <property type="project" value="UniProtKB-ARBA"/>
</dbReference>
<evidence type="ECO:0000256" key="14">
    <source>
        <dbReference type="ARBA" id="ARBA00078805"/>
    </source>
</evidence>
<keyword evidence="5" id="KW-0547">Nucleotide-binding</keyword>
<evidence type="ECO:0000256" key="6">
    <source>
        <dbReference type="ARBA" id="ARBA00022801"/>
    </source>
</evidence>
<dbReference type="Pfam" id="PF01725">
    <property type="entry name" value="Ham1p_like"/>
    <property type="match status" value="1"/>
</dbReference>
<comment type="catalytic activity">
    <reaction evidence="10">
        <text>XTP + H2O = XMP + diphosphate + H(+)</text>
        <dbReference type="Rhea" id="RHEA:28610"/>
        <dbReference type="ChEBI" id="CHEBI:15377"/>
        <dbReference type="ChEBI" id="CHEBI:15378"/>
        <dbReference type="ChEBI" id="CHEBI:33019"/>
        <dbReference type="ChEBI" id="CHEBI:57464"/>
        <dbReference type="ChEBI" id="CHEBI:61314"/>
        <dbReference type="EC" id="3.6.1.66"/>
    </reaction>
</comment>
<dbReference type="PANTHER" id="PTHR11067">
    <property type="entry name" value="INOSINE TRIPHOSPHATE PYROPHOSPHATASE/HAM1 PROTEIN"/>
    <property type="match status" value="1"/>
</dbReference>